<comment type="caution">
    <text evidence="2">The sequence shown here is derived from an EMBL/GenBank/DDBJ whole genome shotgun (WGS) entry which is preliminary data.</text>
</comment>
<dbReference type="Proteomes" id="UP001431783">
    <property type="component" value="Unassembled WGS sequence"/>
</dbReference>
<keyword evidence="1" id="KW-0732">Signal</keyword>
<organism evidence="2 3">
    <name type="scientific">Henosepilachna vigintioctopunctata</name>
    <dbReference type="NCBI Taxonomy" id="420089"/>
    <lineage>
        <taxon>Eukaryota</taxon>
        <taxon>Metazoa</taxon>
        <taxon>Ecdysozoa</taxon>
        <taxon>Arthropoda</taxon>
        <taxon>Hexapoda</taxon>
        <taxon>Insecta</taxon>
        <taxon>Pterygota</taxon>
        <taxon>Neoptera</taxon>
        <taxon>Endopterygota</taxon>
        <taxon>Coleoptera</taxon>
        <taxon>Polyphaga</taxon>
        <taxon>Cucujiformia</taxon>
        <taxon>Coccinelloidea</taxon>
        <taxon>Coccinellidae</taxon>
        <taxon>Epilachninae</taxon>
        <taxon>Epilachnini</taxon>
        <taxon>Henosepilachna</taxon>
    </lineage>
</organism>
<evidence type="ECO:0000313" key="2">
    <source>
        <dbReference type="EMBL" id="KAK9872436.1"/>
    </source>
</evidence>
<reference evidence="2 3" key="1">
    <citation type="submission" date="2023-03" db="EMBL/GenBank/DDBJ databases">
        <title>Genome insight into feeding habits of ladybird beetles.</title>
        <authorList>
            <person name="Li H.-S."/>
            <person name="Huang Y.-H."/>
            <person name="Pang H."/>
        </authorList>
    </citation>
    <scope>NUCLEOTIDE SEQUENCE [LARGE SCALE GENOMIC DNA]</scope>
    <source>
        <strain evidence="2">SYSU_2023b</strain>
        <tissue evidence="2">Whole body</tissue>
    </source>
</reference>
<evidence type="ECO:0000256" key="1">
    <source>
        <dbReference type="SAM" id="SignalP"/>
    </source>
</evidence>
<feature type="chain" id="PRO_5043732758" evidence="1">
    <location>
        <begin position="18"/>
        <end position="102"/>
    </location>
</feature>
<sequence>MNSVALVFFAAVAAVSAGVIAPAFTAYSAPFAAAYATPIATPLAAPVIAAYAAPYGAVGSLAAEDTVVAGPSGTIATSKRAGAPIVAGGYAAAPVAYSGLYW</sequence>
<protein>
    <submittedName>
        <fullName evidence="2">Uncharacterized protein</fullName>
    </submittedName>
</protein>
<gene>
    <name evidence="2" type="ORF">WA026_017894</name>
</gene>
<dbReference type="AlphaFoldDB" id="A0AAW1TWF5"/>
<accession>A0AAW1TWF5</accession>
<evidence type="ECO:0000313" key="3">
    <source>
        <dbReference type="Proteomes" id="UP001431783"/>
    </source>
</evidence>
<feature type="signal peptide" evidence="1">
    <location>
        <begin position="1"/>
        <end position="17"/>
    </location>
</feature>
<dbReference type="EMBL" id="JARQZJ010000011">
    <property type="protein sequence ID" value="KAK9872436.1"/>
    <property type="molecule type" value="Genomic_DNA"/>
</dbReference>
<keyword evidence="3" id="KW-1185">Reference proteome</keyword>
<proteinExistence type="predicted"/>
<name>A0AAW1TWF5_9CUCU</name>